<dbReference type="EMBL" id="UYRV01125368">
    <property type="protein sequence ID" value="VDN34787.1"/>
    <property type="molecule type" value="Genomic_DNA"/>
</dbReference>
<dbReference type="OrthoDB" id="5867504at2759"/>
<dbReference type="AlphaFoldDB" id="A0A3P7NJW7"/>
<sequence>MGGDMLRTEDLGWTPEEEKPHINTLELQAAYFGLLSGLPFARDWRDVDVLMKVDNTSTIAYIKKHGAPLI</sequence>
<reference evidence="1 2" key="1">
    <citation type="submission" date="2018-11" db="EMBL/GenBank/DDBJ databases">
        <authorList>
            <consortium name="Pathogen Informatics"/>
        </authorList>
    </citation>
    <scope>NUCLEOTIDE SEQUENCE [LARGE SCALE GENOMIC DNA]</scope>
</reference>
<name>A0A3P7NJW7_CYLGO</name>
<keyword evidence="2" id="KW-1185">Reference proteome</keyword>
<evidence type="ECO:0000313" key="1">
    <source>
        <dbReference type="EMBL" id="VDN34787.1"/>
    </source>
</evidence>
<evidence type="ECO:0000313" key="2">
    <source>
        <dbReference type="Proteomes" id="UP000271889"/>
    </source>
</evidence>
<accession>A0A3P7NJW7</accession>
<organism evidence="1 2">
    <name type="scientific">Cylicostephanus goldi</name>
    <name type="common">Nematode worm</name>
    <dbReference type="NCBI Taxonomy" id="71465"/>
    <lineage>
        <taxon>Eukaryota</taxon>
        <taxon>Metazoa</taxon>
        <taxon>Ecdysozoa</taxon>
        <taxon>Nematoda</taxon>
        <taxon>Chromadorea</taxon>
        <taxon>Rhabditida</taxon>
        <taxon>Rhabditina</taxon>
        <taxon>Rhabditomorpha</taxon>
        <taxon>Strongyloidea</taxon>
        <taxon>Strongylidae</taxon>
        <taxon>Cylicostephanus</taxon>
    </lineage>
</organism>
<proteinExistence type="predicted"/>
<gene>
    <name evidence="1" type="ORF">CGOC_LOCUS12739</name>
</gene>
<protein>
    <recommendedName>
        <fullName evidence="3">RNase H type-1 domain-containing protein</fullName>
    </recommendedName>
</protein>
<evidence type="ECO:0008006" key="3">
    <source>
        <dbReference type="Google" id="ProtNLM"/>
    </source>
</evidence>
<dbReference type="Proteomes" id="UP000271889">
    <property type="component" value="Unassembled WGS sequence"/>
</dbReference>